<evidence type="ECO:0000313" key="2">
    <source>
        <dbReference type="Proteomes" id="UP000814140"/>
    </source>
</evidence>
<comment type="caution">
    <text evidence="1">The sequence shown here is derived from an EMBL/GenBank/DDBJ whole genome shotgun (WGS) entry which is preliminary data.</text>
</comment>
<reference evidence="1" key="2">
    <citation type="journal article" date="2022" name="New Phytol.">
        <title>Evolutionary transition to the ectomycorrhizal habit in the genomes of a hyperdiverse lineage of mushroom-forming fungi.</title>
        <authorList>
            <person name="Looney B."/>
            <person name="Miyauchi S."/>
            <person name="Morin E."/>
            <person name="Drula E."/>
            <person name="Courty P.E."/>
            <person name="Kohler A."/>
            <person name="Kuo A."/>
            <person name="LaButti K."/>
            <person name="Pangilinan J."/>
            <person name="Lipzen A."/>
            <person name="Riley R."/>
            <person name="Andreopoulos W."/>
            <person name="He G."/>
            <person name="Johnson J."/>
            <person name="Nolan M."/>
            <person name="Tritt A."/>
            <person name="Barry K.W."/>
            <person name="Grigoriev I.V."/>
            <person name="Nagy L.G."/>
            <person name="Hibbett D."/>
            <person name="Henrissat B."/>
            <person name="Matheny P.B."/>
            <person name="Labbe J."/>
            <person name="Martin F.M."/>
        </authorList>
    </citation>
    <scope>NUCLEOTIDE SEQUENCE</scope>
    <source>
        <strain evidence="1">HHB10654</strain>
    </source>
</reference>
<accession>A0ACB8SMP5</accession>
<protein>
    <submittedName>
        <fullName evidence="1">Uncharacterized protein</fullName>
    </submittedName>
</protein>
<organism evidence="1 2">
    <name type="scientific">Artomyces pyxidatus</name>
    <dbReference type="NCBI Taxonomy" id="48021"/>
    <lineage>
        <taxon>Eukaryota</taxon>
        <taxon>Fungi</taxon>
        <taxon>Dikarya</taxon>
        <taxon>Basidiomycota</taxon>
        <taxon>Agaricomycotina</taxon>
        <taxon>Agaricomycetes</taxon>
        <taxon>Russulales</taxon>
        <taxon>Auriscalpiaceae</taxon>
        <taxon>Artomyces</taxon>
    </lineage>
</organism>
<dbReference type="EMBL" id="MU277248">
    <property type="protein sequence ID" value="KAI0057370.1"/>
    <property type="molecule type" value="Genomic_DNA"/>
</dbReference>
<dbReference type="Proteomes" id="UP000814140">
    <property type="component" value="Unassembled WGS sequence"/>
</dbReference>
<name>A0ACB8SMP5_9AGAM</name>
<evidence type="ECO:0000313" key="1">
    <source>
        <dbReference type="EMBL" id="KAI0057370.1"/>
    </source>
</evidence>
<sequence length="237" mass="26687">MRMFQDVVVLRNQVDSLQKAYNDLLAIVAQTQTHSFGDCDHGFAIKRHDREHATKRRAPSPEYPIVKKARTHSPPLFFHAPISSISSSFAEEYRLASLSAHNAEQYPTKVEPHPIPVPVHTKPVAVPFSVRDTNILESAAPISRKNPQTLSIQASRPIKRTGSLASTVRFDPAASAPSKRRIRMRASNSTTARNLYAKDYLKEHPDTTAQEFAEVWHVLDERIRSLGCRNTSRRACK</sequence>
<keyword evidence="2" id="KW-1185">Reference proteome</keyword>
<reference evidence="1" key="1">
    <citation type="submission" date="2021-03" db="EMBL/GenBank/DDBJ databases">
        <authorList>
            <consortium name="DOE Joint Genome Institute"/>
            <person name="Ahrendt S."/>
            <person name="Looney B.P."/>
            <person name="Miyauchi S."/>
            <person name="Morin E."/>
            <person name="Drula E."/>
            <person name="Courty P.E."/>
            <person name="Chicoki N."/>
            <person name="Fauchery L."/>
            <person name="Kohler A."/>
            <person name="Kuo A."/>
            <person name="Labutti K."/>
            <person name="Pangilinan J."/>
            <person name="Lipzen A."/>
            <person name="Riley R."/>
            <person name="Andreopoulos W."/>
            <person name="He G."/>
            <person name="Johnson J."/>
            <person name="Barry K.W."/>
            <person name="Grigoriev I.V."/>
            <person name="Nagy L."/>
            <person name="Hibbett D."/>
            <person name="Henrissat B."/>
            <person name="Matheny P.B."/>
            <person name="Labbe J."/>
            <person name="Martin F."/>
        </authorList>
    </citation>
    <scope>NUCLEOTIDE SEQUENCE</scope>
    <source>
        <strain evidence="1">HHB10654</strain>
    </source>
</reference>
<proteinExistence type="predicted"/>
<gene>
    <name evidence="1" type="ORF">BV25DRAFT_1831203</name>
</gene>